<evidence type="ECO:0000256" key="2">
    <source>
        <dbReference type="ARBA" id="ARBA00023015"/>
    </source>
</evidence>
<keyword evidence="4" id="KW-0804">Transcription</keyword>
<comment type="caution">
    <text evidence="7">The sequence shown here is derived from an EMBL/GenBank/DDBJ whole genome shotgun (WGS) entry which is preliminary data.</text>
</comment>
<dbReference type="PANTHER" id="PTHR31391:SF106">
    <property type="entry name" value="B3 DOMAIN-CONTAINING PROTEIN OS01G0723500"/>
    <property type="match status" value="1"/>
</dbReference>
<dbReference type="Proteomes" id="UP000306102">
    <property type="component" value="Unassembled WGS sequence"/>
</dbReference>
<evidence type="ECO:0000259" key="6">
    <source>
        <dbReference type="PROSITE" id="PS50863"/>
    </source>
</evidence>
<dbReference type="InterPro" id="IPR044837">
    <property type="entry name" value="REM16-like"/>
</dbReference>
<evidence type="ECO:0000313" key="7">
    <source>
        <dbReference type="EMBL" id="THG19306.1"/>
    </source>
</evidence>
<feature type="domain" description="TF-B3" evidence="6">
    <location>
        <begin position="460"/>
        <end position="556"/>
    </location>
</feature>
<proteinExistence type="predicted"/>
<evidence type="ECO:0000256" key="3">
    <source>
        <dbReference type="ARBA" id="ARBA00023125"/>
    </source>
</evidence>
<evidence type="ECO:0000256" key="5">
    <source>
        <dbReference type="ARBA" id="ARBA00023242"/>
    </source>
</evidence>
<keyword evidence="3" id="KW-0238">DNA-binding</keyword>
<dbReference type="PANTHER" id="PTHR31391">
    <property type="entry name" value="B3 DOMAIN-CONTAINING PROTEIN OS11G0197600-RELATED"/>
    <property type="match status" value="1"/>
</dbReference>
<dbReference type="InterPro" id="IPR015300">
    <property type="entry name" value="DNA-bd_pseudobarrel_sf"/>
</dbReference>
<dbReference type="AlphaFoldDB" id="A0A4S4ESV7"/>
<protein>
    <recommendedName>
        <fullName evidence="6">TF-B3 domain-containing protein</fullName>
    </recommendedName>
</protein>
<gene>
    <name evidence="7" type="ORF">TEA_028505</name>
</gene>
<reference evidence="7 8" key="1">
    <citation type="journal article" date="2018" name="Proc. Natl. Acad. Sci. U.S.A.">
        <title>Draft genome sequence of Camellia sinensis var. sinensis provides insights into the evolution of the tea genome and tea quality.</title>
        <authorList>
            <person name="Wei C."/>
            <person name="Yang H."/>
            <person name="Wang S."/>
            <person name="Zhao J."/>
            <person name="Liu C."/>
            <person name="Gao L."/>
            <person name="Xia E."/>
            <person name="Lu Y."/>
            <person name="Tai Y."/>
            <person name="She G."/>
            <person name="Sun J."/>
            <person name="Cao H."/>
            <person name="Tong W."/>
            <person name="Gao Q."/>
            <person name="Li Y."/>
            <person name="Deng W."/>
            <person name="Jiang X."/>
            <person name="Wang W."/>
            <person name="Chen Q."/>
            <person name="Zhang S."/>
            <person name="Li H."/>
            <person name="Wu J."/>
            <person name="Wang P."/>
            <person name="Li P."/>
            <person name="Shi C."/>
            <person name="Zheng F."/>
            <person name="Jian J."/>
            <person name="Huang B."/>
            <person name="Shan D."/>
            <person name="Shi M."/>
            <person name="Fang C."/>
            <person name="Yue Y."/>
            <person name="Li F."/>
            <person name="Li D."/>
            <person name="Wei S."/>
            <person name="Han B."/>
            <person name="Jiang C."/>
            <person name="Yin Y."/>
            <person name="Xia T."/>
            <person name="Zhang Z."/>
            <person name="Bennetzen J.L."/>
            <person name="Zhao S."/>
            <person name="Wan X."/>
        </authorList>
    </citation>
    <scope>NUCLEOTIDE SEQUENCE [LARGE SCALE GENOMIC DNA]</scope>
    <source>
        <strain evidence="8">cv. Shuchazao</strain>
        <tissue evidence="7">Leaf</tissue>
    </source>
</reference>
<sequence length="572" mass="63963">MLNAKRPHFFEGFNPTTSSERLKIPSRFIKHLEGKTNGTVSLLGPSGNTWHVDLIQYNDNLFFHDGWAAFVQDHFMVHGDTMVFRYDGSLRFTVQVFDHSSCEKEAAFNAECSQDPNQFDELMGRKRDRVGGDSFLDGIFEHVPKKIRGSQVNSEYIAKNQEGWQHDDVASATEICPATIYAHETGNYCSPSKNAVSVAMPLQSIVPKGNSEARCMLTLSASEAEGLARSFTSCYPNFTKTMKRFNVSGSYTLNIPYQFSMAHFPKCKVKIVLRNLKGESWTVNSVPTIKVHMSHTFCGGWMAFVRDNNINMGDICIFELVGKCELCVYILNVGKEGLECQNGKPTFKALINGCAATSHKISERLPKKMRGNASKVSLQLITRVEMSDKKAFNREDKANDRPSKSSAFCSQLKASGKSAIRNKISIEENQGSYTRGCMSMKSAPEEKRAAQSFVSNLPHFVRVMKKFNISGSYTLKVPYQFSMAHLPSCKTEIVLRNLRGQCWTVNSVPSTRVQTLHTFCGGWMAFVRGNDIQMGDICIFELIGICEMRVYISGVGKKGLDYQSGKVTSNEL</sequence>
<dbReference type="EMBL" id="SDRB02002487">
    <property type="protein sequence ID" value="THG19306.1"/>
    <property type="molecule type" value="Genomic_DNA"/>
</dbReference>
<keyword evidence="8" id="KW-1185">Reference proteome</keyword>
<dbReference type="InterPro" id="IPR003340">
    <property type="entry name" value="B3_DNA-bd"/>
</dbReference>
<evidence type="ECO:0000256" key="4">
    <source>
        <dbReference type="ARBA" id="ARBA00023163"/>
    </source>
</evidence>
<dbReference type="GO" id="GO:0005634">
    <property type="term" value="C:nucleus"/>
    <property type="evidence" value="ECO:0007669"/>
    <property type="project" value="UniProtKB-SubCell"/>
</dbReference>
<accession>A0A4S4ESV7</accession>
<dbReference type="Pfam" id="PF02362">
    <property type="entry name" value="B3"/>
    <property type="match status" value="3"/>
</dbReference>
<keyword evidence="5" id="KW-0539">Nucleus</keyword>
<dbReference type="GO" id="GO:0003677">
    <property type="term" value="F:DNA binding"/>
    <property type="evidence" value="ECO:0007669"/>
    <property type="project" value="UniProtKB-KW"/>
</dbReference>
<comment type="subcellular location">
    <subcellularLocation>
        <location evidence="1">Nucleus</location>
    </subcellularLocation>
</comment>
<feature type="domain" description="TF-B3" evidence="6">
    <location>
        <begin position="238"/>
        <end position="334"/>
    </location>
</feature>
<dbReference type="SUPFAM" id="SSF101936">
    <property type="entry name" value="DNA-binding pseudobarrel domain"/>
    <property type="match status" value="3"/>
</dbReference>
<feature type="domain" description="TF-B3" evidence="6">
    <location>
        <begin position="7"/>
        <end position="100"/>
    </location>
</feature>
<dbReference type="Gene3D" id="2.40.330.10">
    <property type="entry name" value="DNA-binding pseudobarrel domain"/>
    <property type="match status" value="3"/>
</dbReference>
<evidence type="ECO:0000313" key="8">
    <source>
        <dbReference type="Proteomes" id="UP000306102"/>
    </source>
</evidence>
<dbReference type="SMART" id="SM01019">
    <property type="entry name" value="B3"/>
    <property type="match status" value="3"/>
</dbReference>
<organism evidence="7 8">
    <name type="scientific">Camellia sinensis var. sinensis</name>
    <name type="common">China tea</name>
    <dbReference type="NCBI Taxonomy" id="542762"/>
    <lineage>
        <taxon>Eukaryota</taxon>
        <taxon>Viridiplantae</taxon>
        <taxon>Streptophyta</taxon>
        <taxon>Embryophyta</taxon>
        <taxon>Tracheophyta</taxon>
        <taxon>Spermatophyta</taxon>
        <taxon>Magnoliopsida</taxon>
        <taxon>eudicotyledons</taxon>
        <taxon>Gunneridae</taxon>
        <taxon>Pentapetalae</taxon>
        <taxon>asterids</taxon>
        <taxon>Ericales</taxon>
        <taxon>Theaceae</taxon>
        <taxon>Camellia</taxon>
    </lineage>
</organism>
<dbReference type="PROSITE" id="PS50863">
    <property type="entry name" value="B3"/>
    <property type="match status" value="3"/>
</dbReference>
<dbReference type="STRING" id="542762.A0A4S4ESV7"/>
<dbReference type="CDD" id="cd10017">
    <property type="entry name" value="B3_DNA"/>
    <property type="match status" value="3"/>
</dbReference>
<keyword evidence="2" id="KW-0805">Transcription regulation</keyword>
<name>A0A4S4ESV7_CAMSN</name>
<evidence type="ECO:0000256" key="1">
    <source>
        <dbReference type="ARBA" id="ARBA00004123"/>
    </source>
</evidence>